<dbReference type="EMBL" id="AP019314">
    <property type="protein sequence ID" value="BBH40780.1"/>
    <property type="molecule type" value="Genomic_DNA"/>
</dbReference>
<sequence>MEWNIIFDPDFRFWFYQQEQGLQNEVFAVLTVLMKLRPALGRPRVDTIEGSSFKNMKELRIQYKGEPWRVLFAFDPHRQAILLVGGNKSGNKRWYKENIPIADQRYQKYLEKLKEEKS</sequence>
<name>A0A3G9K5K2_MICVR</name>
<proteinExistence type="predicted"/>
<protein>
    <submittedName>
        <fullName evidence="1">Toxin RelE</fullName>
    </submittedName>
</protein>
<evidence type="ECO:0000313" key="1">
    <source>
        <dbReference type="EMBL" id="BBH40780.1"/>
    </source>
</evidence>
<dbReference type="RefSeq" id="WP_125731190.1">
    <property type="nucleotide sequence ID" value="NZ_AP019314.1"/>
</dbReference>
<dbReference type="AlphaFoldDB" id="A0A3G9K5K2"/>
<accession>A0A3G9K5K2</accession>
<organism evidence="1 2">
    <name type="scientific">Microcystis viridis NIES-102</name>
    <dbReference type="NCBI Taxonomy" id="213615"/>
    <lineage>
        <taxon>Bacteria</taxon>
        <taxon>Bacillati</taxon>
        <taxon>Cyanobacteriota</taxon>
        <taxon>Cyanophyceae</taxon>
        <taxon>Oscillatoriophycideae</taxon>
        <taxon>Chroococcales</taxon>
        <taxon>Microcystaceae</taxon>
        <taxon>Microcystis</taxon>
    </lineage>
</organism>
<evidence type="ECO:0000313" key="2">
    <source>
        <dbReference type="Proteomes" id="UP000278152"/>
    </source>
</evidence>
<dbReference type="KEGG" id="mvz:myaer102_33640"/>
<dbReference type="Proteomes" id="UP000278152">
    <property type="component" value="Chromosome"/>
</dbReference>
<dbReference type="InterPro" id="IPR009241">
    <property type="entry name" value="HigB-like"/>
</dbReference>
<gene>
    <name evidence="1" type="ORF">myaer102_33640</name>
</gene>
<dbReference type="Pfam" id="PF05973">
    <property type="entry name" value="Gp49"/>
    <property type="match status" value="1"/>
</dbReference>
<reference evidence="1 2" key="1">
    <citation type="submission" date="2018-11" db="EMBL/GenBank/DDBJ databases">
        <title>Complete genome sequence of Microcystis aeruginosa NIES-102.</title>
        <authorList>
            <person name="Yamaguchi H."/>
            <person name="Suzuki S."/>
            <person name="Kawachi M."/>
        </authorList>
    </citation>
    <scope>NUCLEOTIDE SEQUENCE [LARGE SCALE GENOMIC DNA]</scope>
    <source>
        <strain evidence="1 2">NIES-102</strain>
    </source>
</reference>